<dbReference type="Proteomes" id="UP001479606">
    <property type="component" value="Unassembled WGS sequence"/>
</dbReference>
<keyword evidence="5" id="KW-1185">Reference proteome</keyword>
<dbReference type="RefSeq" id="WP_342299568.1">
    <property type="nucleotide sequence ID" value="NZ_JBCEVZ010000041.1"/>
</dbReference>
<keyword evidence="4" id="KW-0032">Aminotransferase</keyword>
<dbReference type="Pfam" id="PF01041">
    <property type="entry name" value="DegT_DnrJ_EryC1"/>
    <property type="match status" value="1"/>
</dbReference>
<dbReference type="PANTHER" id="PTHR30244:SF9">
    <property type="entry name" value="PROTEIN RV3402C"/>
    <property type="match status" value="1"/>
</dbReference>
<sequence length="358" mass="40117">MINVTKAYLPPLAEYSQYLEGIWERGWLTNNGPLVQQLETDLNQYLDGSQVQFLSNGTIALQIAIKALDLSGEIITTPFSYVATTTAILWENCEPVFVDIEDQTFCIDAAKIEAAITPRTTAILATHVYGYPCDVLAIESIAQRHNLKVIYDGAHAFGVRVHGRPLLSYGDLATCSFHATKLFHTVEGGAIVMNDEELARNVWLYKSFGHIGDEYFTLGVNGKNSEFHAAMGLCNLPRVSEFIRQRQQLATIYTSELAGLGLQYPAPAEPSLEYNYAYFPIVFASESQMHQVKEYLLSHEISTRRYFFPSLNKLPYHTGADCPISEDISRRVLCLPFYQDLAPADVRRIAQLIQAACR</sequence>
<protein>
    <submittedName>
        <fullName evidence="4">DegT/DnrJ/EryC1/StrS family aminotransferase</fullName>
        <ecNumber evidence="4">2.6.1.-</ecNumber>
    </submittedName>
</protein>
<dbReference type="Gene3D" id="3.40.640.10">
    <property type="entry name" value="Type I PLP-dependent aspartate aminotransferase-like (Major domain)"/>
    <property type="match status" value="1"/>
</dbReference>
<keyword evidence="4" id="KW-0808">Transferase</keyword>
<evidence type="ECO:0000256" key="1">
    <source>
        <dbReference type="ARBA" id="ARBA00022898"/>
    </source>
</evidence>
<dbReference type="SUPFAM" id="SSF53383">
    <property type="entry name" value="PLP-dependent transferases"/>
    <property type="match status" value="1"/>
</dbReference>
<evidence type="ECO:0000313" key="5">
    <source>
        <dbReference type="Proteomes" id="UP001479606"/>
    </source>
</evidence>
<keyword evidence="1 3" id="KW-0663">Pyridoxal phosphate</keyword>
<evidence type="ECO:0000313" key="4">
    <source>
        <dbReference type="EMBL" id="MEL5995609.1"/>
    </source>
</evidence>
<dbReference type="InterPro" id="IPR015421">
    <property type="entry name" value="PyrdxlP-dep_Trfase_major"/>
</dbReference>
<gene>
    <name evidence="4" type="ORF">AAFH49_15445</name>
</gene>
<dbReference type="InterPro" id="IPR015424">
    <property type="entry name" value="PyrdxlP-dep_Trfase"/>
</dbReference>
<evidence type="ECO:0000256" key="2">
    <source>
        <dbReference type="ARBA" id="ARBA00037999"/>
    </source>
</evidence>
<organism evidence="4 5">
    <name type="scientific">Hymenobacter segetis</name>
    <dbReference type="NCBI Taxonomy" id="2025509"/>
    <lineage>
        <taxon>Bacteria</taxon>
        <taxon>Pseudomonadati</taxon>
        <taxon>Bacteroidota</taxon>
        <taxon>Cytophagia</taxon>
        <taxon>Cytophagales</taxon>
        <taxon>Hymenobacteraceae</taxon>
        <taxon>Hymenobacter</taxon>
    </lineage>
</organism>
<dbReference type="EMBL" id="JBCEVZ010000041">
    <property type="protein sequence ID" value="MEL5995609.1"/>
    <property type="molecule type" value="Genomic_DNA"/>
</dbReference>
<dbReference type="GO" id="GO:0008483">
    <property type="term" value="F:transaminase activity"/>
    <property type="evidence" value="ECO:0007669"/>
    <property type="project" value="UniProtKB-KW"/>
</dbReference>
<dbReference type="CDD" id="cd00616">
    <property type="entry name" value="AHBA_syn"/>
    <property type="match status" value="1"/>
</dbReference>
<comment type="caution">
    <text evidence="4">The sequence shown here is derived from an EMBL/GenBank/DDBJ whole genome shotgun (WGS) entry which is preliminary data.</text>
</comment>
<name>A0ABU9LXX4_9BACT</name>
<reference evidence="4 5" key="1">
    <citation type="journal article" date="2018" name="Arch. Microbiol.">
        <title>Hymenobacter segetis sp. nov., isolated from soil.</title>
        <authorList>
            <person name="Ten L.N."/>
            <person name="Lim S.J."/>
            <person name="Kim B.O."/>
            <person name="Kang I.K."/>
            <person name="Jung H.Y."/>
        </authorList>
    </citation>
    <scope>NUCLEOTIDE SEQUENCE [LARGE SCALE GENOMIC DNA]</scope>
    <source>
        <strain evidence="4 5">S7-3-11</strain>
    </source>
</reference>
<dbReference type="PIRSF" id="PIRSF000390">
    <property type="entry name" value="PLP_StrS"/>
    <property type="match status" value="1"/>
</dbReference>
<dbReference type="EC" id="2.6.1.-" evidence="4"/>
<dbReference type="InterPro" id="IPR000653">
    <property type="entry name" value="DegT/StrS_aminotransferase"/>
</dbReference>
<comment type="similarity">
    <text evidence="2 3">Belongs to the DegT/DnrJ/EryC1 family.</text>
</comment>
<accession>A0ABU9LXX4</accession>
<dbReference type="PANTHER" id="PTHR30244">
    <property type="entry name" value="TRANSAMINASE"/>
    <property type="match status" value="1"/>
</dbReference>
<proteinExistence type="inferred from homology"/>
<evidence type="ECO:0000256" key="3">
    <source>
        <dbReference type="RuleBase" id="RU004508"/>
    </source>
</evidence>